<protein>
    <recommendedName>
        <fullName evidence="4">Outer membrane protein beta-barrel domain-containing protein</fullName>
    </recommendedName>
</protein>
<name>A0A923T7B1_9BACT</name>
<proteinExistence type="predicted"/>
<evidence type="ECO:0008006" key="4">
    <source>
        <dbReference type="Google" id="ProtNLM"/>
    </source>
</evidence>
<keyword evidence="3" id="KW-1185">Reference proteome</keyword>
<evidence type="ECO:0000313" key="3">
    <source>
        <dbReference type="Proteomes" id="UP000650081"/>
    </source>
</evidence>
<evidence type="ECO:0000256" key="1">
    <source>
        <dbReference type="SAM" id="SignalP"/>
    </source>
</evidence>
<dbReference type="AlphaFoldDB" id="A0A923T7B1"/>
<comment type="caution">
    <text evidence="2">The sequence shown here is derived from an EMBL/GenBank/DDBJ whole genome shotgun (WGS) entry which is preliminary data.</text>
</comment>
<dbReference type="EMBL" id="JACSIT010000034">
    <property type="protein sequence ID" value="MBC6992668.1"/>
    <property type="molecule type" value="Genomic_DNA"/>
</dbReference>
<dbReference type="Proteomes" id="UP000650081">
    <property type="component" value="Unassembled WGS sequence"/>
</dbReference>
<gene>
    <name evidence="2" type="ORF">H9S92_00690</name>
</gene>
<dbReference type="RefSeq" id="WP_187464806.1">
    <property type="nucleotide sequence ID" value="NZ_JACSIT010000034.1"/>
</dbReference>
<feature type="signal peptide" evidence="1">
    <location>
        <begin position="1"/>
        <end position="20"/>
    </location>
</feature>
<keyword evidence="1" id="KW-0732">Signal</keyword>
<accession>A0A923T7B1</accession>
<feature type="chain" id="PRO_5037135992" description="Outer membrane protein beta-barrel domain-containing protein" evidence="1">
    <location>
        <begin position="21"/>
        <end position="209"/>
    </location>
</feature>
<organism evidence="2 3">
    <name type="scientific">Neolewinella lacunae</name>
    <dbReference type="NCBI Taxonomy" id="1517758"/>
    <lineage>
        <taxon>Bacteria</taxon>
        <taxon>Pseudomonadati</taxon>
        <taxon>Bacteroidota</taxon>
        <taxon>Saprospiria</taxon>
        <taxon>Saprospirales</taxon>
        <taxon>Lewinellaceae</taxon>
        <taxon>Neolewinella</taxon>
    </lineage>
</organism>
<sequence>MLKQLLLLLVLCAVALPLSAQTTEEREAQRDLDYYNQDRNGQVSDNGGSFGGQLWYGAGAQLGFFSNNFESIFQIGLSPIVGYKINNIFSVGPRGSFAYNAYRQTLGGGVPDFKAKYWTWSAGAFARAKIGFTFFAHAEYSLLSEVNSFDINGDPLRSTRAIPFLGGGISQGGGPGLTGFEILILFRLTQADRIGDSPYQFRTGINYNF</sequence>
<evidence type="ECO:0000313" key="2">
    <source>
        <dbReference type="EMBL" id="MBC6992668.1"/>
    </source>
</evidence>
<reference evidence="2" key="1">
    <citation type="submission" date="2020-08" db="EMBL/GenBank/DDBJ databases">
        <title>Lewinella bacteria from marine environments.</title>
        <authorList>
            <person name="Zhong Y."/>
        </authorList>
    </citation>
    <scope>NUCLEOTIDE SEQUENCE</scope>
    <source>
        <strain evidence="2">KCTC 42187</strain>
    </source>
</reference>